<sequence>MNNDEMLKHQLQTAHLKIVDQDNSFKQIESDGLTTAFTAQGLPKTAINFQEVNQVLQQLKQRGYLYVKSDLPDDETFDSIDDQDQISQRYQIVMRHATRPVNADNPAANYGYDKESLYRDVTRTVTYFADNGVELAPVVQHAYFDGASYLDEVTHKLVATNLDGSVDTSKKGGLSWSPDQEFPAIAALGGYRVVKLQTENEADRDVAEDGAVAAMKVAHNSQNVKLVITLASAADNADEAAIDESENDAKNNTTTQDSDDSSLLAEQKDPEKPENDENLEVDSDGIPIGDPLDLIGLSGIKKHNRD</sequence>
<proteinExistence type="predicted"/>
<keyword evidence="4" id="KW-1185">Reference proteome</keyword>
<feature type="compositionally biased region" description="Basic and acidic residues" evidence="1">
    <location>
        <begin position="266"/>
        <end position="275"/>
    </location>
</feature>
<gene>
    <name evidence="3" type="ORF">BN55_09665</name>
</gene>
<organism evidence="3 4">
    <name type="scientific">Lactobacillus hominis DSM 23910 = CRBIP 24.179</name>
    <dbReference type="NCBI Taxonomy" id="1423758"/>
    <lineage>
        <taxon>Bacteria</taxon>
        <taxon>Bacillati</taxon>
        <taxon>Bacillota</taxon>
        <taxon>Bacilli</taxon>
        <taxon>Lactobacillales</taxon>
        <taxon>Lactobacillaceae</taxon>
        <taxon>Lactobacillus</taxon>
    </lineage>
</organism>
<dbReference type="RefSeq" id="WP_008470506.1">
    <property type="nucleotide sequence ID" value="NZ_AYZP01000007.1"/>
</dbReference>
<dbReference type="STRING" id="1423758.FC41_GL001755"/>
<dbReference type="AlphaFoldDB" id="I7IVL7"/>
<comment type="caution">
    <text evidence="3">The sequence shown here is derived from an EMBL/GenBank/DDBJ whole genome shotgun (WGS) entry which is preliminary data.</text>
</comment>
<dbReference type="EMBL" id="CAKE01000005">
    <property type="protein sequence ID" value="CCI81663.1"/>
    <property type="molecule type" value="Genomic_DNA"/>
</dbReference>
<dbReference type="InterPro" id="IPR041558">
    <property type="entry name" value="MucBP_2"/>
</dbReference>
<dbReference type="Gene3D" id="2.60.40.4300">
    <property type="match status" value="1"/>
</dbReference>
<dbReference type="GeneID" id="82846900"/>
<dbReference type="Gene3D" id="3.10.20.470">
    <property type="match status" value="1"/>
</dbReference>
<protein>
    <submittedName>
        <fullName evidence="3">MucBP domain protein</fullName>
    </submittedName>
</protein>
<feature type="domain" description="Mucin binding" evidence="2">
    <location>
        <begin position="12"/>
        <end position="96"/>
    </location>
</feature>
<evidence type="ECO:0000259" key="2">
    <source>
        <dbReference type="Pfam" id="PF17965"/>
    </source>
</evidence>
<evidence type="ECO:0000313" key="4">
    <source>
        <dbReference type="Proteomes" id="UP000009320"/>
    </source>
</evidence>
<dbReference type="PATRIC" id="fig|1423758.3.peg.1789"/>
<dbReference type="Pfam" id="PF17965">
    <property type="entry name" value="MucBP_2"/>
    <property type="match status" value="1"/>
</dbReference>
<dbReference type="Proteomes" id="UP000009320">
    <property type="component" value="Unassembled WGS sequence"/>
</dbReference>
<evidence type="ECO:0000256" key="1">
    <source>
        <dbReference type="SAM" id="MobiDB-lite"/>
    </source>
</evidence>
<feature type="region of interest" description="Disordered" evidence="1">
    <location>
        <begin position="239"/>
        <end position="306"/>
    </location>
</feature>
<accession>I7IVL7</accession>
<name>I7IVL7_9LACO</name>
<reference evidence="3 4" key="1">
    <citation type="submission" date="2012-06" db="EMBL/GenBank/DDBJ databases">
        <title>Draft Genome Sequence of Lactobacillus hominis Strain CRBIP 24.179T, isolated from human intestine.</title>
        <authorList>
            <person name="Cousin S."/>
            <person name="Ma L."/>
            <person name="Bizet C."/>
            <person name="Loux V."/>
            <person name="Bouchier C."/>
            <person name="Clermont D."/>
            <person name="Creno S."/>
        </authorList>
    </citation>
    <scope>NUCLEOTIDE SEQUENCE [LARGE SCALE GENOMIC DNA]</scope>
    <source>
        <strain evidence="4">CRBIP 24.179T</strain>
    </source>
</reference>
<evidence type="ECO:0000313" key="3">
    <source>
        <dbReference type="EMBL" id="CCI81663.1"/>
    </source>
</evidence>